<feature type="compositionally biased region" description="Basic and acidic residues" evidence="11">
    <location>
        <begin position="7"/>
        <end position="19"/>
    </location>
</feature>
<dbReference type="PROSITE" id="PS50126">
    <property type="entry name" value="S1"/>
    <property type="match status" value="1"/>
</dbReference>
<keyword evidence="6" id="KW-0727">SH2 domain</keyword>
<dbReference type="InterPro" id="IPR023319">
    <property type="entry name" value="Tex-like_HTH_dom_sf"/>
</dbReference>
<feature type="compositionally biased region" description="Acidic residues" evidence="11">
    <location>
        <begin position="200"/>
        <end position="209"/>
    </location>
</feature>
<dbReference type="GO" id="GO:0031491">
    <property type="term" value="F:nucleosome binding"/>
    <property type="evidence" value="ECO:0007669"/>
    <property type="project" value="TreeGrafter"/>
</dbReference>
<sequence>MSDLSDLDGRRPDMNHTEGSDSDVGSDTFSNKRHRYSDEEDEEEEDENDDELRREGFVVDDDMDEEDVSDSQEQRRRRRKKKRRRHAEQSGISREDLDALDEEDLALVEENRYGRPASPQEQQRPAPRHKRLIRRGRGGGAHRSIDEDLDDVRAESGEEDDDLRAELNDLIDTGGDAVYSDDEVRDVSRRAGARGRDEDLGLFDNDDEGEISADDYRAARRAERSMGGRRDKVTSNGAIDEYSQEDIGHEEIERSYNDESLRGAEIDAERATGGPERGGAMASFLAEGLDAIDDETWMELQDIFGNGEEYAFAMEAPTRDQNGYKEKTLADVFEPAELEAKMMTQRDEDIRTTDIPERMQMRATGAESLRPLTEDEIEEETTWVVRQLHAWLTRQEALRARNDSSGADWDMNGESAARPEEEAPVLFRHADFINERFLAAVLSVLKLLSQDFYEVPFIAQHRREVFVTPEENAEDGGALHGEEPPTREWLSMDDLWKLYDFDLQFRGLLSSRRYLQNMIRRLKGEGLDTNNSEEGSANGGKVISVEDEAYANEMIATASCVEDITDVTEWLQTQHSQTIRSWSHGRSGIKRARTLGLLEQARREGTDRFVERVGISARNVGDSIQNPGRHRVLDPPEEPLDVARDLVGVHFASPDIALKAAKAMYAQQLALDPQVRRFVRTYCDEHACIVVRPTDRGFSEITHEEHPAFAFKFLKQKPVAEFANSAQYIEISKAVDEGLVRMQFTLSTEYPFDSRNFGHDDRVLEEDRQRTASILVDHLGVHVTSSASTDSAWNVLRRSALSAAVSEYVLPQMWREIGQRLQQQAFDYVADMCRRAMERRIDVQAARSMRMQSGERPRVVAVGGGGFDASSRGALRVVLVDEHGECKEDFSADSMRKQTGMMESDGDGVALLLDLLAREPVDVVAVVGMNLQTRRLFQDVQQLVNEHCSQAGDDIMVTYASDEVARLWWDCDRAREELPNLRREERYCVCVARTLQDPAIEYAMLGRDMLHLPLHKAQRDVDQNALFTVVERAFVNVVNRVGVDINELALHPHSQSVLQYVSGLGPRKAYAILSKISTGDNLLESRSDLIVRRLCTRTVFVNCASFLRIRPATLDVLDDTRIHPEDYDLARKMALDALDIEDDGEEDTSRRGRKKADGPSRYVAEVMRKSPEKLDDLDLVKYAEELKRLLDVHKLETLKFIKHELQHPNDDPRVEFQSPDDALVLHMLTGETIGDTLKDDGTSMVSGTIVRVQPRFAIARLDSGLEGFINVANVTDYRIEEVSDELSPGQAIVAVVKRIDLEKMSLDLSMRKSDVDEACGRGKKLAPDSAKIDKYFDIEAESLVRERAKAQKLKSTARMRTIPHPLFKPLNGREAEQYLASRPRGDCVIRPSSRGVDHIAITWKVGDGLFQHIDVLEQGKTHDGALGTTFVVGEMAYTDLDELLALHVDPIMRKLEEVKRNPKFYDPENDPLYASESVADVLGPNDYTQEHKDRRVGLWEKRVAHHLDTLARSTGRGSYCISLSLTKPGALTLAFKPTPDYRGIKTWTARVEPNEYKLGSRGRYPNINGLINGFKMMQMKSVQQGSAANDVASGRSQHHARGSDSRGDGRGGGWGGTSSWGASHSQQAPRGGGSGWGDTHPATPSAQWNSNAASGWNV</sequence>
<dbReference type="GO" id="GO:0008023">
    <property type="term" value="C:transcription elongation factor complex"/>
    <property type="evidence" value="ECO:0007669"/>
    <property type="project" value="TreeGrafter"/>
</dbReference>
<feature type="compositionally biased region" description="Acidic residues" evidence="11">
    <location>
        <begin position="38"/>
        <end position="50"/>
    </location>
</feature>
<gene>
    <name evidence="13" type="ORF">COEREDRAFT_15649</name>
</gene>
<dbReference type="InterPro" id="IPR028083">
    <property type="entry name" value="Spt6_acidic_N_dom"/>
</dbReference>
<dbReference type="SUPFAM" id="SSF47781">
    <property type="entry name" value="RuvA domain 2-like"/>
    <property type="match status" value="2"/>
</dbReference>
<dbReference type="InterPro" id="IPR032706">
    <property type="entry name" value="Spt6_HHH"/>
</dbReference>
<dbReference type="GO" id="GO:0034728">
    <property type="term" value="P:nucleosome organization"/>
    <property type="evidence" value="ECO:0007669"/>
    <property type="project" value="TreeGrafter"/>
</dbReference>
<evidence type="ECO:0000259" key="12">
    <source>
        <dbReference type="PROSITE" id="PS50126"/>
    </source>
</evidence>
<feature type="region of interest" description="Disordered" evidence="11">
    <location>
        <begin position="1581"/>
        <end position="1658"/>
    </location>
</feature>
<name>A0A2G5BAN7_COERN</name>
<dbReference type="Gene3D" id="1.10.10.650">
    <property type="entry name" value="RuvA domain 2-like"/>
    <property type="match status" value="1"/>
</dbReference>
<evidence type="ECO:0000256" key="10">
    <source>
        <dbReference type="ARBA" id="ARBA00093389"/>
    </source>
</evidence>
<dbReference type="GO" id="GO:0005694">
    <property type="term" value="C:chromosome"/>
    <property type="evidence" value="ECO:0007669"/>
    <property type="project" value="UniProtKB-SubCell"/>
</dbReference>
<dbReference type="InterPro" id="IPR035420">
    <property type="entry name" value="Spt6_SH2"/>
</dbReference>
<dbReference type="SMART" id="SM00252">
    <property type="entry name" value="SH2"/>
    <property type="match status" value="1"/>
</dbReference>
<dbReference type="Pfam" id="PF14641">
    <property type="entry name" value="HTH_44"/>
    <property type="match status" value="1"/>
</dbReference>
<dbReference type="PROSITE" id="PS00018">
    <property type="entry name" value="EF_HAND_1"/>
    <property type="match status" value="1"/>
</dbReference>
<dbReference type="Pfam" id="PF21710">
    <property type="entry name" value="Spt6_S1"/>
    <property type="match status" value="1"/>
</dbReference>
<dbReference type="Pfam" id="PF14639">
    <property type="entry name" value="YqgF"/>
    <property type="match status" value="1"/>
</dbReference>
<dbReference type="Gene3D" id="3.30.505.10">
    <property type="entry name" value="SH2 domain"/>
    <property type="match status" value="2"/>
</dbReference>
<dbReference type="InterPro" id="IPR036860">
    <property type="entry name" value="SH2_dom_sf"/>
</dbReference>
<protein>
    <recommendedName>
        <fullName evidence="4">Transcription elongation factor SPT6</fullName>
    </recommendedName>
    <alternativeName>
        <fullName evidence="9">Chromatin elongation factor SPT6</fullName>
    </alternativeName>
</protein>
<reference evidence="13 14" key="1">
    <citation type="journal article" date="2015" name="Genome Biol. Evol.">
        <title>Phylogenomic analyses indicate that early fungi evolved digesting cell walls of algal ancestors of land plants.</title>
        <authorList>
            <person name="Chang Y."/>
            <person name="Wang S."/>
            <person name="Sekimoto S."/>
            <person name="Aerts A.L."/>
            <person name="Choi C."/>
            <person name="Clum A."/>
            <person name="LaButti K.M."/>
            <person name="Lindquist E.A."/>
            <person name="Yee Ngan C."/>
            <person name="Ohm R.A."/>
            <person name="Salamov A.A."/>
            <person name="Grigoriev I.V."/>
            <person name="Spatafora J.W."/>
            <person name="Berbee M.L."/>
        </authorList>
    </citation>
    <scope>NUCLEOTIDE SEQUENCE [LARGE SCALE GENOMIC DNA]</scope>
    <source>
        <strain evidence="13 14">NRRL 1564</strain>
    </source>
</reference>
<comment type="function">
    <text evidence="10">Histone H3-H4 chaperone that plays a role in maintenance of chromatin structure during RNA polymerase II transcription elongation thereby repressing transcription initiation from cryptic promoters. Mediates the reassembly of nucleosomes onto the promoters of at least a selected set of genes during repression; the nucleosome reassembly is essential for transcriptional repression. Essential for viability.</text>
</comment>
<dbReference type="InterPro" id="IPR037027">
    <property type="entry name" value="YqgF/RNaseH-like_dom_sf"/>
</dbReference>
<evidence type="ECO:0000256" key="6">
    <source>
        <dbReference type="ARBA" id="ARBA00022999"/>
    </source>
</evidence>
<dbReference type="InterPro" id="IPR018247">
    <property type="entry name" value="EF_Hand_1_Ca_BS"/>
</dbReference>
<evidence type="ECO:0000256" key="4">
    <source>
        <dbReference type="ARBA" id="ARBA00020248"/>
    </source>
</evidence>
<accession>A0A2G5BAN7</accession>
<evidence type="ECO:0000256" key="9">
    <source>
        <dbReference type="ARBA" id="ARBA00029871"/>
    </source>
</evidence>
<evidence type="ECO:0000256" key="8">
    <source>
        <dbReference type="ARBA" id="ARBA00023242"/>
    </source>
</evidence>
<dbReference type="SUPFAM" id="SSF53098">
    <property type="entry name" value="Ribonuclease H-like"/>
    <property type="match status" value="1"/>
</dbReference>
<dbReference type="Gene3D" id="2.40.50.140">
    <property type="entry name" value="Nucleic acid-binding proteins"/>
    <property type="match status" value="1"/>
</dbReference>
<dbReference type="EMBL" id="KZ303502">
    <property type="protein sequence ID" value="PIA16071.1"/>
    <property type="molecule type" value="Genomic_DNA"/>
</dbReference>
<dbReference type="Gene3D" id="1.10.150.850">
    <property type="entry name" value="Spt6, helix-hairpin-helix domain"/>
    <property type="match status" value="1"/>
</dbReference>
<keyword evidence="8" id="KW-0539">Nucleus</keyword>
<evidence type="ECO:0000256" key="11">
    <source>
        <dbReference type="SAM" id="MobiDB-lite"/>
    </source>
</evidence>
<feature type="compositionally biased region" description="Basic and acidic residues" evidence="11">
    <location>
        <begin position="185"/>
        <end position="199"/>
    </location>
</feature>
<dbReference type="Gene3D" id="3.30.420.140">
    <property type="entry name" value="YqgF/RNase H-like domain"/>
    <property type="match status" value="1"/>
</dbReference>
<feature type="compositionally biased region" description="Acidic residues" evidence="11">
    <location>
        <begin position="98"/>
        <end position="107"/>
    </location>
</feature>
<dbReference type="InterPro" id="IPR003029">
    <property type="entry name" value="S1_domain"/>
</dbReference>
<dbReference type="InterPro" id="IPR012337">
    <property type="entry name" value="RNaseH-like_sf"/>
</dbReference>
<keyword evidence="14" id="KW-1185">Reference proteome</keyword>
<dbReference type="InterPro" id="IPR028088">
    <property type="entry name" value="Spt6_HTH_DNA-bd_dom"/>
</dbReference>
<dbReference type="Pfam" id="PF14635">
    <property type="entry name" value="HHH_7"/>
    <property type="match status" value="1"/>
</dbReference>
<dbReference type="InterPro" id="IPR012340">
    <property type="entry name" value="NA-bd_OB-fold"/>
</dbReference>
<dbReference type="GO" id="GO:0003677">
    <property type="term" value="F:DNA binding"/>
    <property type="evidence" value="ECO:0007669"/>
    <property type="project" value="InterPro"/>
</dbReference>
<dbReference type="SUPFAM" id="SSF50249">
    <property type="entry name" value="Nucleic acid-binding proteins"/>
    <property type="match status" value="1"/>
</dbReference>
<evidence type="ECO:0000256" key="1">
    <source>
        <dbReference type="ARBA" id="ARBA00004123"/>
    </source>
</evidence>
<feature type="compositionally biased region" description="Basic and acidic residues" evidence="11">
    <location>
        <begin position="1147"/>
        <end position="1158"/>
    </location>
</feature>
<evidence type="ECO:0000256" key="2">
    <source>
        <dbReference type="ARBA" id="ARBA00004286"/>
    </source>
</evidence>
<dbReference type="SMART" id="SM00316">
    <property type="entry name" value="S1"/>
    <property type="match status" value="1"/>
</dbReference>
<dbReference type="InterPro" id="IPR000980">
    <property type="entry name" value="SH2"/>
</dbReference>
<evidence type="ECO:0000313" key="13">
    <source>
        <dbReference type="EMBL" id="PIA16071.1"/>
    </source>
</evidence>
<feature type="compositionally biased region" description="Acidic residues" evidence="11">
    <location>
        <begin position="58"/>
        <end position="70"/>
    </location>
</feature>
<dbReference type="Pfam" id="PF17674">
    <property type="entry name" value="HHH_9"/>
    <property type="match status" value="1"/>
</dbReference>
<feature type="compositionally biased region" description="Basic and acidic residues" evidence="11">
    <location>
        <begin position="143"/>
        <end position="156"/>
    </location>
</feature>
<keyword evidence="5" id="KW-0158">Chromosome</keyword>
<dbReference type="PANTHER" id="PTHR10145:SF6">
    <property type="entry name" value="TRANSCRIPTION ELONGATION FACTOR SPT6"/>
    <property type="match status" value="1"/>
</dbReference>
<dbReference type="InterPro" id="IPR042066">
    <property type="entry name" value="Spt6_death-like"/>
</dbReference>
<keyword evidence="7" id="KW-0804">Transcription</keyword>
<dbReference type="Pfam" id="PF14633">
    <property type="entry name" value="SH2_2"/>
    <property type="match status" value="1"/>
</dbReference>
<dbReference type="SUPFAM" id="SSF158832">
    <property type="entry name" value="Tex N-terminal region-like"/>
    <property type="match status" value="1"/>
</dbReference>
<dbReference type="InterPro" id="IPR028231">
    <property type="entry name" value="Spt6_YqgF"/>
</dbReference>
<dbReference type="GO" id="GO:0140673">
    <property type="term" value="P:transcription elongation-coupled chromatin remodeling"/>
    <property type="evidence" value="ECO:0007669"/>
    <property type="project" value="InterPro"/>
</dbReference>
<dbReference type="InterPro" id="IPR049540">
    <property type="entry name" value="Spt6-like_S1"/>
</dbReference>
<evidence type="ECO:0000256" key="3">
    <source>
        <dbReference type="ARBA" id="ARBA00009253"/>
    </source>
</evidence>
<evidence type="ECO:0000313" key="14">
    <source>
        <dbReference type="Proteomes" id="UP000242474"/>
    </source>
</evidence>
<dbReference type="Pfam" id="PF14632">
    <property type="entry name" value="SPT6_acidic"/>
    <property type="match status" value="1"/>
</dbReference>
<dbReference type="GO" id="GO:0042393">
    <property type="term" value="F:histone binding"/>
    <property type="evidence" value="ECO:0007669"/>
    <property type="project" value="TreeGrafter"/>
</dbReference>
<dbReference type="InterPro" id="IPR010994">
    <property type="entry name" value="RuvA_2-like"/>
</dbReference>
<dbReference type="CDD" id="cd00164">
    <property type="entry name" value="S1_like"/>
    <property type="match status" value="1"/>
</dbReference>
<evidence type="ECO:0000256" key="5">
    <source>
        <dbReference type="ARBA" id="ARBA00022454"/>
    </source>
</evidence>
<dbReference type="InterPro" id="IPR023323">
    <property type="entry name" value="Tex-like_dom_sf"/>
</dbReference>
<dbReference type="CDD" id="cd09918">
    <property type="entry name" value="SH2_Nterm_SPT6_like"/>
    <property type="match status" value="1"/>
</dbReference>
<feature type="region of interest" description="Disordered" evidence="11">
    <location>
        <begin position="1"/>
        <end position="209"/>
    </location>
</feature>
<proteinExistence type="inferred from homology"/>
<dbReference type="FunFam" id="3.30.505.10:FF:000056">
    <property type="entry name" value="Transcription elongation factor Spt6"/>
    <property type="match status" value="1"/>
</dbReference>
<dbReference type="Proteomes" id="UP000242474">
    <property type="component" value="Unassembled WGS sequence"/>
</dbReference>
<dbReference type="PANTHER" id="PTHR10145">
    <property type="entry name" value="TRANSCRIPTION ELONGATION FACTOR SPT6"/>
    <property type="match status" value="1"/>
</dbReference>
<dbReference type="Gene3D" id="1.10.10.2740">
    <property type="entry name" value="Spt6, Death-like domain"/>
    <property type="match status" value="1"/>
</dbReference>
<dbReference type="InterPro" id="IPR035019">
    <property type="entry name" value="Spt6_SH2_N"/>
</dbReference>
<feature type="region of interest" description="Disordered" evidence="11">
    <location>
        <begin position="1140"/>
        <end position="1161"/>
    </location>
</feature>
<evidence type="ECO:0000256" key="7">
    <source>
        <dbReference type="ARBA" id="ARBA00023163"/>
    </source>
</evidence>
<dbReference type="Gene3D" id="1.10.3500.10">
    <property type="entry name" value="Tex N-terminal region-like"/>
    <property type="match status" value="1"/>
</dbReference>
<dbReference type="SUPFAM" id="SSF55550">
    <property type="entry name" value="SH2 domain"/>
    <property type="match status" value="1"/>
</dbReference>
<comment type="subcellular location">
    <subcellularLocation>
        <location evidence="2">Chromosome</location>
    </subcellularLocation>
    <subcellularLocation>
        <location evidence="1">Nucleus</location>
    </subcellularLocation>
</comment>
<dbReference type="FunFam" id="1.10.10.2740:FF:000002">
    <property type="entry name" value="Transcription elongation factor Spt6"/>
    <property type="match status" value="1"/>
</dbReference>
<feature type="compositionally biased region" description="Basic residues" evidence="11">
    <location>
        <begin position="126"/>
        <end position="137"/>
    </location>
</feature>
<feature type="compositionally biased region" description="Polar residues" evidence="11">
    <location>
        <begin position="1642"/>
        <end position="1658"/>
    </location>
</feature>
<dbReference type="OrthoDB" id="995477at2759"/>
<feature type="compositionally biased region" description="Basic residues" evidence="11">
    <location>
        <begin position="75"/>
        <end position="86"/>
    </location>
</feature>
<feature type="domain" description="S1 motif" evidence="12">
    <location>
        <begin position="1242"/>
        <end position="1311"/>
    </location>
</feature>
<dbReference type="STRING" id="763665.A0A2G5BAN7"/>
<comment type="similarity">
    <text evidence="3">Belongs to the SPT6 family.</text>
</comment>
<dbReference type="InterPro" id="IPR017072">
    <property type="entry name" value="TF_Spt6"/>
</dbReference>
<dbReference type="InterPro" id="IPR041692">
    <property type="entry name" value="HHH_9"/>
</dbReference>
<organism evidence="13 14">
    <name type="scientific">Coemansia reversa (strain ATCC 12441 / NRRL 1564)</name>
    <dbReference type="NCBI Taxonomy" id="763665"/>
    <lineage>
        <taxon>Eukaryota</taxon>
        <taxon>Fungi</taxon>
        <taxon>Fungi incertae sedis</taxon>
        <taxon>Zoopagomycota</taxon>
        <taxon>Kickxellomycotina</taxon>
        <taxon>Kickxellomycetes</taxon>
        <taxon>Kickxellales</taxon>
        <taxon>Kickxellaceae</taxon>
        <taxon>Coemansia</taxon>
    </lineage>
</organism>